<dbReference type="AlphaFoldDB" id="A0A1K2HBM7"/>
<evidence type="ECO:0000313" key="5">
    <source>
        <dbReference type="Proteomes" id="UP000218979"/>
    </source>
</evidence>
<organism evidence="3 4">
    <name type="scientific">Pseudolactococcus chungangensis CAU 28 = DSM 22330</name>
    <dbReference type="NCBI Taxonomy" id="1122154"/>
    <lineage>
        <taxon>Bacteria</taxon>
        <taxon>Bacillati</taxon>
        <taxon>Bacillota</taxon>
        <taxon>Bacilli</taxon>
        <taxon>Lactobacillales</taxon>
        <taxon>Streptococcaceae</taxon>
        <taxon>Pseudolactococcus</taxon>
    </lineage>
</organism>
<dbReference type="Proteomes" id="UP000218979">
    <property type="component" value="Unassembled WGS sequence"/>
</dbReference>
<dbReference type="STRING" id="1122154.SAMN02746068_01171"/>
<dbReference type="EMBL" id="FPKS01000005">
    <property type="protein sequence ID" value="SFZ74220.1"/>
    <property type="molecule type" value="Genomic_DNA"/>
</dbReference>
<reference evidence="3 4" key="2">
    <citation type="submission" date="2016-11" db="EMBL/GenBank/DDBJ databases">
        <authorList>
            <person name="Jaros S."/>
            <person name="Januszkiewicz K."/>
            <person name="Wedrychowicz H."/>
        </authorList>
    </citation>
    <scope>NUCLEOTIDE SEQUENCE [LARGE SCALE GENOMIC DNA]</scope>
    <source>
        <strain evidence="3 4">DSM 22330</strain>
    </source>
</reference>
<protein>
    <submittedName>
        <fullName evidence="2">Acetyltransferase</fullName>
    </submittedName>
</protein>
<dbReference type="EMBL" id="JXJT01000015">
    <property type="protein sequence ID" value="PCS02577.1"/>
    <property type="molecule type" value="Genomic_DNA"/>
</dbReference>
<dbReference type="Gene3D" id="3.40.630.30">
    <property type="match status" value="2"/>
</dbReference>
<keyword evidence="5" id="KW-1185">Reference proteome</keyword>
<reference evidence="2 5" key="1">
    <citation type="submission" date="2014-12" db="EMBL/GenBank/DDBJ databases">
        <title>Draft genome sequences of 10 type strains of Lactococcus.</title>
        <authorList>
            <person name="Sun Z."/>
            <person name="Zhong Z."/>
            <person name="Liu W."/>
            <person name="Zhang W."/>
            <person name="Zhang H."/>
        </authorList>
    </citation>
    <scope>NUCLEOTIDE SEQUENCE [LARGE SCALE GENOMIC DNA]</scope>
    <source>
        <strain evidence="2 5">DSM 22330</strain>
    </source>
</reference>
<dbReference type="InterPro" id="IPR000182">
    <property type="entry name" value="GNAT_dom"/>
</dbReference>
<dbReference type="PROSITE" id="PS51186">
    <property type="entry name" value="GNAT"/>
    <property type="match status" value="1"/>
</dbReference>
<accession>A0A1K2HBM7</accession>
<dbReference type="SUPFAM" id="SSF55729">
    <property type="entry name" value="Acyl-CoA N-acyltransferases (Nat)"/>
    <property type="match status" value="1"/>
</dbReference>
<dbReference type="Proteomes" id="UP000185655">
    <property type="component" value="Unassembled WGS sequence"/>
</dbReference>
<gene>
    <name evidence="2" type="ORF">RR45_GL000563</name>
    <name evidence="3" type="ORF">SAMN02746068_01171</name>
</gene>
<dbReference type="GO" id="GO:0030649">
    <property type="term" value="P:aminoglycoside antibiotic catabolic process"/>
    <property type="evidence" value="ECO:0007669"/>
    <property type="project" value="TreeGrafter"/>
</dbReference>
<dbReference type="InterPro" id="IPR041380">
    <property type="entry name" value="Acetyltransf_17"/>
</dbReference>
<dbReference type="OrthoDB" id="9768284at2"/>
<dbReference type="Pfam" id="PF17668">
    <property type="entry name" value="Acetyltransf_17"/>
    <property type="match status" value="1"/>
</dbReference>
<evidence type="ECO:0000313" key="2">
    <source>
        <dbReference type="EMBL" id="PCS02577.1"/>
    </source>
</evidence>
<evidence type="ECO:0000313" key="4">
    <source>
        <dbReference type="Proteomes" id="UP000185655"/>
    </source>
</evidence>
<evidence type="ECO:0000259" key="1">
    <source>
        <dbReference type="PROSITE" id="PS51186"/>
    </source>
</evidence>
<feature type="domain" description="N-acetyltransferase" evidence="1">
    <location>
        <begin position="1"/>
        <end position="139"/>
    </location>
</feature>
<dbReference type="Pfam" id="PF13527">
    <property type="entry name" value="Acetyltransf_9"/>
    <property type="match status" value="1"/>
</dbReference>
<dbReference type="PANTHER" id="PTHR37817:SF1">
    <property type="entry name" value="N-ACETYLTRANSFERASE EIS"/>
    <property type="match status" value="1"/>
</dbReference>
<proteinExistence type="predicted"/>
<dbReference type="Gene3D" id="3.30.1050.10">
    <property type="entry name" value="SCP2 sterol-binding domain"/>
    <property type="match status" value="1"/>
</dbReference>
<sequence length="329" mass="37642">MTIEKACLNLAKYAFHKNPTGGDRAFYKLLEQSSLHTHTENGELTSMIVDTHFQVSFQGQTVPMAGIGYVASYPEFRGNGAASQLMTEILQENYQKETLFSYLAPFSYSFYSKFGYRYVFNQKHYEIDAADFPLGEKTHLTVKRTDFATAQQDLASVHAQLVGNGSLVRGEFEWSYYFDYKKQPHFAVFYDQAEPRGYVIYAFNGMAFIIHELITLDVQAKNTAYRFIASHAGAFDKFVYTAPSNVTLEQDMREPSRAQINLRADMMARIVNLKAYLKQFPVNVDKQFTIIDEILPENNMTFGAGEAVTMTIGEFTKFVMQDVILREYF</sequence>
<dbReference type="GO" id="GO:0034069">
    <property type="term" value="F:aminoglycoside N-acetyltransferase activity"/>
    <property type="evidence" value="ECO:0007669"/>
    <property type="project" value="TreeGrafter"/>
</dbReference>
<evidence type="ECO:0000313" key="3">
    <source>
        <dbReference type="EMBL" id="SFZ74220.1"/>
    </source>
</evidence>
<dbReference type="InterPro" id="IPR051554">
    <property type="entry name" value="Acetyltransferase_Eis"/>
</dbReference>
<dbReference type="InterPro" id="IPR036527">
    <property type="entry name" value="SCP2_sterol-bd_dom_sf"/>
</dbReference>
<dbReference type="RefSeq" id="WP_031365953.1">
    <property type="nucleotide sequence ID" value="NZ_FPKS01000005.1"/>
</dbReference>
<name>A0A1K2HBM7_9LACT</name>
<dbReference type="PANTHER" id="PTHR37817">
    <property type="entry name" value="N-ACETYLTRANSFERASE EIS"/>
    <property type="match status" value="1"/>
</dbReference>
<dbReference type="InterPro" id="IPR016181">
    <property type="entry name" value="Acyl_CoA_acyltransferase"/>
</dbReference>